<accession>A0ABY5KIU8</accession>
<evidence type="ECO:0000313" key="2">
    <source>
        <dbReference type="Proteomes" id="UP001315860"/>
    </source>
</evidence>
<protein>
    <recommendedName>
        <fullName evidence="3">TerD domain-containing protein</fullName>
    </recommendedName>
</protein>
<dbReference type="Gene3D" id="2.60.60.30">
    <property type="entry name" value="sav2460 like domains"/>
    <property type="match status" value="1"/>
</dbReference>
<organism evidence="1 2">
    <name type="scientific">Aeromicrobium duanguangcaii</name>
    <dbReference type="NCBI Taxonomy" id="2968086"/>
    <lineage>
        <taxon>Bacteria</taxon>
        <taxon>Bacillati</taxon>
        <taxon>Actinomycetota</taxon>
        <taxon>Actinomycetes</taxon>
        <taxon>Propionibacteriales</taxon>
        <taxon>Nocardioidaceae</taxon>
        <taxon>Aeromicrobium</taxon>
    </lineage>
</organism>
<dbReference type="RefSeq" id="WP_256766128.1">
    <property type="nucleotide sequence ID" value="NZ_CP101990.1"/>
</dbReference>
<dbReference type="Proteomes" id="UP001315860">
    <property type="component" value="Chromosome"/>
</dbReference>
<name>A0ABY5KIU8_9ACTN</name>
<gene>
    <name evidence="1" type="ORF">NP095_06715</name>
</gene>
<proteinExistence type="predicted"/>
<evidence type="ECO:0008006" key="3">
    <source>
        <dbReference type="Google" id="ProtNLM"/>
    </source>
</evidence>
<dbReference type="EMBL" id="CP101990">
    <property type="protein sequence ID" value="UUI69780.1"/>
    <property type="molecule type" value="Genomic_DNA"/>
</dbReference>
<evidence type="ECO:0000313" key="1">
    <source>
        <dbReference type="EMBL" id="UUI69780.1"/>
    </source>
</evidence>
<keyword evidence="2" id="KW-1185">Reference proteome</keyword>
<sequence length="165" mass="18082">MAEEQDALVADVEWSLPGGVAALYVMCTDAGGAVSSASDVVFRKTPRLTGDGVVLRHESTPEGRTKAQVQVCFELLDPNVGRLEFVLSAGRSSVLTGLQDLTVAMWNPRDGASVETWTLPSPKLAKRVELGRLERRESGWTVTMNPVPNEFDFNQLFQERYEAPS</sequence>
<reference evidence="1 2" key="1">
    <citation type="submission" date="2022-07" db="EMBL/GenBank/DDBJ databases">
        <title>Novel species in genus Aeromicrobium.</title>
        <authorList>
            <person name="Ye L."/>
        </authorList>
    </citation>
    <scope>NUCLEOTIDE SEQUENCE [LARGE SCALE GENOMIC DNA]</scope>
    <source>
        <strain evidence="2">zg-Y50</strain>
    </source>
</reference>